<evidence type="ECO:0000313" key="1">
    <source>
        <dbReference type="EMBL" id="KAF9623492.1"/>
    </source>
</evidence>
<name>A0A835IWE2_9MAGN</name>
<sequence>MHLPSKIWGQGVSSAHYGERIFYTTTIVHTPRSANNAAKKLATFALTLVPTVWFSIAPIWLKHNLEQDNILRDKFLFILLVRTLNGEGTATPPTG</sequence>
<protein>
    <submittedName>
        <fullName evidence="1">Uncharacterized protein</fullName>
    </submittedName>
</protein>
<dbReference type="EMBL" id="JADFTS010000001">
    <property type="protein sequence ID" value="KAF9623492.1"/>
    <property type="molecule type" value="Genomic_DNA"/>
</dbReference>
<evidence type="ECO:0000313" key="2">
    <source>
        <dbReference type="Proteomes" id="UP000631114"/>
    </source>
</evidence>
<reference evidence="1 2" key="1">
    <citation type="submission" date="2020-10" db="EMBL/GenBank/DDBJ databases">
        <title>The Coptis chinensis genome and diversification of protoberbering-type alkaloids.</title>
        <authorList>
            <person name="Wang B."/>
            <person name="Shu S."/>
            <person name="Song C."/>
            <person name="Liu Y."/>
        </authorList>
    </citation>
    <scope>NUCLEOTIDE SEQUENCE [LARGE SCALE GENOMIC DNA]</scope>
    <source>
        <strain evidence="1">HL-2020</strain>
        <tissue evidence="1">Leaf</tissue>
    </source>
</reference>
<gene>
    <name evidence="1" type="ORF">IFM89_003108</name>
</gene>
<dbReference type="Proteomes" id="UP000631114">
    <property type="component" value="Unassembled WGS sequence"/>
</dbReference>
<accession>A0A835IWE2</accession>
<comment type="caution">
    <text evidence="1">The sequence shown here is derived from an EMBL/GenBank/DDBJ whole genome shotgun (WGS) entry which is preliminary data.</text>
</comment>
<proteinExistence type="predicted"/>
<dbReference type="AlphaFoldDB" id="A0A835IWE2"/>
<organism evidence="1 2">
    <name type="scientific">Coptis chinensis</name>
    <dbReference type="NCBI Taxonomy" id="261450"/>
    <lineage>
        <taxon>Eukaryota</taxon>
        <taxon>Viridiplantae</taxon>
        <taxon>Streptophyta</taxon>
        <taxon>Embryophyta</taxon>
        <taxon>Tracheophyta</taxon>
        <taxon>Spermatophyta</taxon>
        <taxon>Magnoliopsida</taxon>
        <taxon>Ranunculales</taxon>
        <taxon>Ranunculaceae</taxon>
        <taxon>Coptidoideae</taxon>
        <taxon>Coptis</taxon>
    </lineage>
</organism>
<keyword evidence="2" id="KW-1185">Reference proteome</keyword>